<keyword evidence="5" id="KW-0677">Repeat</keyword>
<dbReference type="PROSITE" id="PS50893">
    <property type="entry name" value="ABC_TRANSPORTER_2"/>
    <property type="match status" value="2"/>
</dbReference>
<feature type="transmembrane region" description="Helical" evidence="11">
    <location>
        <begin position="1164"/>
        <end position="1191"/>
    </location>
</feature>
<reference evidence="13 14" key="1">
    <citation type="submission" date="2014-04" db="EMBL/GenBank/DDBJ databases">
        <authorList>
            <consortium name="DOE Joint Genome Institute"/>
            <person name="Kuo A."/>
            <person name="Zuccaro A."/>
            <person name="Kohler A."/>
            <person name="Nagy L.G."/>
            <person name="Floudas D."/>
            <person name="Copeland A."/>
            <person name="Barry K.W."/>
            <person name="Cichocki N."/>
            <person name="Veneault-Fourrey C."/>
            <person name="LaButti K."/>
            <person name="Lindquist E.A."/>
            <person name="Lipzen A."/>
            <person name="Lundell T."/>
            <person name="Morin E."/>
            <person name="Murat C."/>
            <person name="Sun H."/>
            <person name="Tunlid A."/>
            <person name="Henrissat B."/>
            <person name="Grigoriev I.V."/>
            <person name="Hibbett D.S."/>
            <person name="Martin F."/>
            <person name="Nordberg H.P."/>
            <person name="Cantor M.N."/>
            <person name="Hua S.X."/>
        </authorList>
    </citation>
    <scope>NUCLEOTIDE SEQUENCE [LARGE SCALE GENOMIC DNA]</scope>
    <source>
        <strain evidence="13 14">MAFF 305830</strain>
    </source>
</reference>
<dbReference type="SMART" id="SM00382">
    <property type="entry name" value="AAA"/>
    <property type="match status" value="2"/>
</dbReference>
<dbReference type="GO" id="GO:0005319">
    <property type="term" value="F:lipid transporter activity"/>
    <property type="evidence" value="ECO:0007669"/>
    <property type="project" value="TreeGrafter"/>
</dbReference>
<evidence type="ECO:0000256" key="2">
    <source>
        <dbReference type="ARBA" id="ARBA00008869"/>
    </source>
</evidence>
<feature type="transmembrane region" description="Helical" evidence="11">
    <location>
        <begin position="265"/>
        <end position="287"/>
    </location>
</feature>
<feature type="transmembrane region" description="Helical" evidence="11">
    <location>
        <begin position="1061"/>
        <end position="1086"/>
    </location>
</feature>
<proteinExistence type="inferred from homology"/>
<feature type="compositionally biased region" description="Basic and acidic residues" evidence="10">
    <location>
        <begin position="781"/>
        <end position="791"/>
    </location>
</feature>
<feature type="transmembrane region" description="Helical" evidence="11">
    <location>
        <begin position="328"/>
        <end position="347"/>
    </location>
</feature>
<accession>A0A0C2X8R7</accession>
<feature type="transmembrane region" description="Helical" evidence="11">
    <location>
        <begin position="840"/>
        <end position="861"/>
    </location>
</feature>
<feature type="transmembrane region" description="Helical" evidence="11">
    <location>
        <begin position="1124"/>
        <end position="1144"/>
    </location>
</feature>
<evidence type="ECO:0000256" key="5">
    <source>
        <dbReference type="ARBA" id="ARBA00022737"/>
    </source>
</evidence>
<dbReference type="InterPro" id="IPR027417">
    <property type="entry name" value="P-loop_NTPase"/>
</dbReference>
<dbReference type="SUPFAM" id="SSF52540">
    <property type="entry name" value="P-loop containing nucleoside triphosphate hydrolases"/>
    <property type="match status" value="2"/>
</dbReference>
<evidence type="ECO:0000256" key="7">
    <source>
        <dbReference type="ARBA" id="ARBA00022840"/>
    </source>
</evidence>
<evidence type="ECO:0000256" key="8">
    <source>
        <dbReference type="ARBA" id="ARBA00022989"/>
    </source>
</evidence>
<gene>
    <name evidence="13" type="ORF">M408DRAFT_60324</name>
</gene>
<keyword evidence="8 11" id="KW-1133">Transmembrane helix</keyword>
<feature type="transmembrane region" description="Helical" evidence="11">
    <location>
        <begin position="22"/>
        <end position="48"/>
    </location>
</feature>
<feature type="transmembrane region" description="Helical" evidence="11">
    <location>
        <begin position="354"/>
        <end position="376"/>
    </location>
</feature>
<feature type="region of interest" description="Disordered" evidence="10">
    <location>
        <begin position="781"/>
        <end position="801"/>
    </location>
</feature>
<feature type="domain" description="ABC transporter" evidence="12">
    <location>
        <begin position="450"/>
        <end position="684"/>
    </location>
</feature>
<evidence type="ECO:0000256" key="4">
    <source>
        <dbReference type="ARBA" id="ARBA00022692"/>
    </source>
</evidence>
<feature type="transmembrane region" description="Helical" evidence="11">
    <location>
        <begin position="1098"/>
        <end position="1117"/>
    </location>
</feature>
<evidence type="ECO:0000313" key="14">
    <source>
        <dbReference type="Proteomes" id="UP000054097"/>
    </source>
</evidence>
<reference evidence="14" key="2">
    <citation type="submission" date="2015-01" db="EMBL/GenBank/DDBJ databases">
        <title>Evolutionary Origins and Diversification of the Mycorrhizal Mutualists.</title>
        <authorList>
            <consortium name="DOE Joint Genome Institute"/>
            <consortium name="Mycorrhizal Genomics Consortium"/>
            <person name="Kohler A."/>
            <person name="Kuo A."/>
            <person name="Nagy L.G."/>
            <person name="Floudas D."/>
            <person name="Copeland A."/>
            <person name="Barry K.W."/>
            <person name="Cichocki N."/>
            <person name="Veneault-Fourrey C."/>
            <person name="LaButti K."/>
            <person name="Lindquist E.A."/>
            <person name="Lipzen A."/>
            <person name="Lundell T."/>
            <person name="Morin E."/>
            <person name="Murat C."/>
            <person name="Riley R."/>
            <person name="Ohm R."/>
            <person name="Sun H."/>
            <person name="Tunlid A."/>
            <person name="Henrissat B."/>
            <person name="Grigoriev I.V."/>
            <person name="Hibbett D.S."/>
            <person name="Martin F."/>
        </authorList>
    </citation>
    <scope>NUCLEOTIDE SEQUENCE [LARGE SCALE GENOMIC DNA]</scope>
    <source>
        <strain evidence="14">MAFF 305830</strain>
    </source>
</reference>
<keyword evidence="9 11" id="KW-0472">Membrane</keyword>
<comment type="similarity">
    <text evidence="2">Belongs to the ABC transporter superfamily. ABCA family.</text>
</comment>
<dbReference type="InterPro" id="IPR013525">
    <property type="entry name" value="ABC2_TM"/>
</dbReference>
<dbReference type="EMBL" id="KN824277">
    <property type="protein sequence ID" value="KIM34443.1"/>
    <property type="molecule type" value="Genomic_DNA"/>
</dbReference>
<dbReference type="Pfam" id="PF12698">
    <property type="entry name" value="ABC2_membrane_3"/>
    <property type="match status" value="1"/>
</dbReference>
<feature type="transmembrane region" description="Helical" evidence="11">
    <location>
        <begin position="219"/>
        <end position="238"/>
    </location>
</feature>
<feature type="transmembrane region" description="Helical" evidence="11">
    <location>
        <begin position="1212"/>
        <end position="1235"/>
    </location>
</feature>
<dbReference type="Pfam" id="PF00005">
    <property type="entry name" value="ABC_tran"/>
    <property type="match status" value="2"/>
</dbReference>
<evidence type="ECO:0000256" key="11">
    <source>
        <dbReference type="SAM" id="Phobius"/>
    </source>
</evidence>
<dbReference type="PANTHER" id="PTHR19229">
    <property type="entry name" value="ATP-BINDING CASSETTE TRANSPORTER SUBFAMILY A ABCA"/>
    <property type="match status" value="1"/>
</dbReference>
<name>A0A0C2X8R7_SERVB</name>
<organism evidence="13 14">
    <name type="scientific">Serendipita vermifera MAFF 305830</name>
    <dbReference type="NCBI Taxonomy" id="933852"/>
    <lineage>
        <taxon>Eukaryota</taxon>
        <taxon>Fungi</taxon>
        <taxon>Dikarya</taxon>
        <taxon>Basidiomycota</taxon>
        <taxon>Agaricomycotina</taxon>
        <taxon>Agaricomycetes</taxon>
        <taxon>Sebacinales</taxon>
        <taxon>Serendipitaceae</taxon>
        <taxon>Serendipita</taxon>
    </lineage>
</organism>
<keyword evidence="3" id="KW-0813">Transport</keyword>
<feature type="transmembrane region" description="Helical" evidence="11">
    <location>
        <begin position="396"/>
        <end position="417"/>
    </location>
</feature>
<sequence length="1597" mass="174429">MLFFRQFGALFWKNLIVLSRHWILNLLRCLILPIGFGIFLATAQLFLIRPNNLGTGAPTAISSLESVYQSGYHFYWVDATNGSSTPTPRDIMSRVTSGFAPWQLETVQELDSPEDIAPACQQNFNGFSECWAGIVFSDIDGFSGINYTLRVDAGLRYIDVEKHTSDVEQRVLPLQWALDSAIISLQTGTFVSPPKSLPFTQRTNDDQAKDIRVGYINGINSLFVLVFFVGFLGVAYHLPGSFMGDRASLTTEHMQSMGVLDSARIISWHLSITLAYIPAYVVMALLWKARVFTKTGTGTLVLLNILTSFTLSSWSMFIGAPFGKSPQLAAIASTFFAILFAILALVLKGGRVLSIVYTLIFPPGFFVFTILAICGYERRDTSPDLNQGDPDNGTQITSLFVVALIDVIMYPILAYWVENFRYNAKQPGTGVFSRFKRPVNDPSHPEGAAISVRNLRKTFSGGLFGRNRVTAIEDLSFTIPKTGIWILLGANGAGKSTVLSMIANLLGRDSGTMTFEGGAQRPPRGALGIVPQKNVLIPELTCLQTVRMWSAIKRPSGVKESNAELLRLLNDCDLHKKINAQSGSLSGGQKRKLQLAIGMVGGSTLLLVDEATSGVDPLSRRALWRALTAVKHERTIIFTTHFLDEADLLGDHVAVLAAPGRLLADGSPVSLKSSLGEGYTVTVAFPVADGEVKQTATITAQHLLSQIIPIAEQARCTELSETSATVALKTKDAHIVRQVLDILEDEKRLGSVTGYEVHGTTLEDIFIGLMGRDSQLAEGRRIEEKPEEPKEPMVSGSVDSGTLSVPKDPLPLALSDGRQTWFFQQAWSIYRKRLLILRRAWLGPLLAMAIACSGACIPLFFMKDRVKDCVPDFRPVFARPLMLPWSQALSDAQAAIRAGTPTAAYQPLIAPPNALDPLSAFFTNISVPFKPLSDQQAFLNDIQTNARTLKLGGLFINPGANDSTVAFEASTIVNAPTLVNLASNTWLADAVGAEGDGAPIIAAYYMPFNGRSGEQLTPMKWIGFFAATMGVFPAFFTLYVTKERRSAVQAMQLSNGIANPASLWFGHLMFDGMFGVIVSIIVAVVFSKVSTQFSYIPLLWFVMFLYGYTSILFAYCVSLLSASALAAFSIVAGYQVLMFMLYLSAYLLTLTYAKTSLTAMTMNIIHYTMSLLAPINPLVRATLISVNLFYLDCNGEEPANSPGGLAYMGSPILYLILYGCVLFAILVAVDGGFAWPAFLTFRRKALTDPNRAVPADVAKETQEVENSNDPLRVLHVSKRFGPNQAVDDVSFGVGRGTICALLGPNGAGKTTTFNMIRGETTPTSGDVMINGVSITNHAGAARARLGVCPQFTAIDSQLTVRQHLEIYGMLKGLRSGQEIARNIDILLEATALTVYADRLASKLSGGNQRKLALAIALMGNPEVVLIDEFSTGIAPDTKRAMWITLRKVVPGKSVVITTHSMEEATALANKVGIIARQMLAVGTTAELASRYPFYEIHLSCRTRDELLRAQQLMSRIPGARQADDIATRWEVPLQNPNAQQDHTMTLAELFAILSEQDDFAEFSVDAVSLESVFLKLIRENQVKEEGEEDHKRRWLCA</sequence>
<feature type="transmembrane region" description="Helical" evidence="11">
    <location>
        <begin position="299"/>
        <end position="322"/>
    </location>
</feature>
<dbReference type="GO" id="GO:0005524">
    <property type="term" value="F:ATP binding"/>
    <property type="evidence" value="ECO:0007669"/>
    <property type="project" value="UniProtKB-KW"/>
</dbReference>
<dbReference type="InterPro" id="IPR026082">
    <property type="entry name" value="ABCA"/>
</dbReference>
<dbReference type="PROSITE" id="PS00211">
    <property type="entry name" value="ABC_TRANSPORTER_1"/>
    <property type="match status" value="2"/>
</dbReference>
<keyword evidence="14" id="KW-1185">Reference proteome</keyword>
<dbReference type="PANTHER" id="PTHR19229:SF36">
    <property type="entry name" value="ATP-BINDING CASSETTE SUB-FAMILY A MEMBER 2"/>
    <property type="match status" value="1"/>
</dbReference>
<evidence type="ECO:0000259" key="12">
    <source>
        <dbReference type="PROSITE" id="PS50893"/>
    </source>
</evidence>
<protein>
    <recommendedName>
        <fullName evidence="12">ABC transporter domain-containing protein</fullName>
    </recommendedName>
</protein>
<dbReference type="STRING" id="933852.A0A0C2X8R7"/>
<dbReference type="OrthoDB" id="8061355at2759"/>
<evidence type="ECO:0000256" key="1">
    <source>
        <dbReference type="ARBA" id="ARBA00004141"/>
    </source>
</evidence>
<dbReference type="HOGENOM" id="CLU_001640_1_0_1"/>
<evidence type="ECO:0000256" key="9">
    <source>
        <dbReference type="ARBA" id="ARBA00023136"/>
    </source>
</evidence>
<dbReference type="Proteomes" id="UP000054097">
    <property type="component" value="Unassembled WGS sequence"/>
</dbReference>
<keyword evidence="6" id="KW-0547">Nucleotide-binding</keyword>
<dbReference type="CDD" id="cd03263">
    <property type="entry name" value="ABC_subfamily_A"/>
    <property type="match status" value="2"/>
</dbReference>
<dbReference type="InterPro" id="IPR003439">
    <property type="entry name" value="ABC_transporter-like_ATP-bd"/>
</dbReference>
<keyword evidence="7" id="KW-0067">ATP-binding</keyword>
<dbReference type="Gene3D" id="3.40.50.300">
    <property type="entry name" value="P-loop containing nucleotide triphosphate hydrolases"/>
    <property type="match status" value="2"/>
</dbReference>
<comment type="subcellular location">
    <subcellularLocation>
        <location evidence="1">Membrane</location>
        <topology evidence="1">Multi-pass membrane protein</topology>
    </subcellularLocation>
</comment>
<dbReference type="GO" id="GO:0016887">
    <property type="term" value="F:ATP hydrolysis activity"/>
    <property type="evidence" value="ECO:0007669"/>
    <property type="project" value="InterPro"/>
</dbReference>
<evidence type="ECO:0000313" key="13">
    <source>
        <dbReference type="EMBL" id="KIM34443.1"/>
    </source>
</evidence>
<evidence type="ECO:0000256" key="3">
    <source>
        <dbReference type="ARBA" id="ARBA00022448"/>
    </source>
</evidence>
<dbReference type="InterPro" id="IPR003593">
    <property type="entry name" value="AAA+_ATPase"/>
</dbReference>
<dbReference type="GO" id="GO:0016020">
    <property type="term" value="C:membrane"/>
    <property type="evidence" value="ECO:0007669"/>
    <property type="project" value="UniProtKB-SubCell"/>
</dbReference>
<feature type="transmembrane region" description="Helical" evidence="11">
    <location>
        <begin position="1021"/>
        <end position="1040"/>
    </location>
</feature>
<evidence type="ECO:0000256" key="6">
    <source>
        <dbReference type="ARBA" id="ARBA00022741"/>
    </source>
</evidence>
<keyword evidence="4 11" id="KW-0812">Transmembrane</keyword>
<feature type="domain" description="ABC transporter" evidence="12">
    <location>
        <begin position="1271"/>
        <end position="1501"/>
    </location>
</feature>
<evidence type="ECO:0000256" key="10">
    <source>
        <dbReference type="SAM" id="MobiDB-lite"/>
    </source>
</evidence>
<dbReference type="InterPro" id="IPR017871">
    <property type="entry name" value="ABC_transporter-like_CS"/>
</dbReference>
<dbReference type="GO" id="GO:0140359">
    <property type="term" value="F:ABC-type transporter activity"/>
    <property type="evidence" value="ECO:0007669"/>
    <property type="project" value="InterPro"/>
</dbReference>